<evidence type="ECO:0000256" key="2">
    <source>
        <dbReference type="ARBA" id="ARBA00023027"/>
    </source>
</evidence>
<feature type="domain" description="FAD-binding" evidence="3">
    <location>
        <begin position="7"/>
        <end position="305"/>
    </location>
</feature>
<evidence type="ECO:0000259" key="3">
    <source>
        <dbReference type="Pfam" id="PF01494"/>
    </source>
</evidence>
<dbReference type="InterPro" id="IPR002938">
    <property type="entry name" value="FAD-bd"/>
</dbReference>
<evidence type="ECO:0000256" key="1">
    <source>
        <dbReference type="ARBA" id="ARBA00023002"/>
    </source>
</evidence>
<gene>
    <name evidence="4" type="primary">vioD_2</name>
    <name evidence="4" type="ORF">NCTC13184_04231</name>
</gene>
<dbReference type="PANTHER" id="PTHR43476:SF4">
    <property type="entry name" value="BLR0106 PROTEIN"/>
    <property type="match status" value="1"/>
</dbReference>
<dbReference type="PRINTS" id="PR00420">
    <property type="entry name" value="RNGMNOXGNASE"/>
</dbReference>
<dbReference type="OrthoDB" id="3169239at2"/>
<dbReference type="Pfam" id="PF01494">
    <property type="entry name" value="FAD_binding_3"/>
    <property type="match status" value="1"/>
</dbReference>
<reference evidence="4 5" key="1">
    <citation type="submission" date="2018-06" db="EMBL/GenBank/DDBJ databases">
        <authorList>
            <consortium name="Pathogen Informatics"/>
            <person name="Doyle S."/>
        </authorList>
    </citation>
    <scope>NUCLEOTIDE SEQUENCE [LARGE SCALE GENOMIC DNA]</scope>
    <source>
        <strain evidence="4 5">NCTC13184</strain>
    </source>
</reference>
<accession>A0A378WY85</accession>
<evidence type="ECO:0000313" key="4">
    <source>
        <dbReference type="EMBL" id="SUA45707.1"/>
    </source>
</evidence>
<dbReference type="InterPro" id="IPR050631">
    <property type="entry name" value="PheA/TfdB_FAD_monoxygenase"/>
</dbReference>
<dbReference type="EC" id="1.-.-.-" evidence="4"/>
<dbReference type="RefSeq" id="WP_062963661.1">
    <property type="nucleotide sequence ID" value="NZ_JAJFOE010000001.1"/>
</dbReference>
<dbReference type="InterPro" id="IPR036188">
    <property type="entry name" value="FAD/NAD-bd_sf"/>
</dbReference>
<evidence type="ECO:0000313" key="5">
    <source>
        <dbReference type="Proteomes" id="UP000255082"/>
    </source>
</evidence>
<proteinExistence type="predicted"/>
<dbReference type="AlphaFoldDB" id="A0A378WY85"/>
<dbReference type="Gene3D" id="3.30.9.20">
    <property type="match status" value="1"/>
</dbReference>
<dbReference type="PANTHER" id="PTHR43476">
    <property type="entry name" value="3-(3-HYDROXY-PHENYL)PROPIONATE/3-HYDROXYCINNAMIC ACID HYDROXYLASE"/>
    <property type="match status" value="1"/>
</dbReference>
<dbReference type="Proteomes" id="UP000255082">
    <property type="component" value="Unassembled WGS sequence"/>
</dbReference>
<organism evidence="4 5">
    <name type="scientific">Nocardia africana</name>
    <dbReference type="NCBI Taxonomy" id="134964"/>
    <lineage>
        <taxon>Bacteria</taxon>
        <taxon>Bacillati</taxon>
        <taxon>Actinomycetota</taxon>
        <taxon>Actinomycetes</taxon>
        <taxon>Mycobacteriales</taxon>
        <taxon>Nocardiaceae</taxon>
        <taxon>Nocardia</taxon>
    </lineage>
</organism>
<dbReference type="GO" id="GO:0071949">
    <property type="term" value="F:FAD binding"/>
    <property type="evidence" value="ECO:0007669"/>
    <property type="project" value="InterPro"/>
</dbReference>
<sequence length="511" mass="55219">MSRRIEIIGAGPAGLYVARLLKLKQPALQVIVHERLSAGAATFGFGVGLTEATMRNLVSADPETAEQIRAASFAGHTLTFRRDDTPDVTLHGARNLAIGRATLLSILTDAATRVGVEINNGVKADLADTDQADVVIAADGVRSRTRQKLSADLGVHEALGRSRFVWCGVDFAVESAFFAAVDAPEGLFVAHAYPYAEDRSTFLIEVDEQTWESADLAALDALVPPGHTDQASVEMLNRVFRESLAGRPLLTNRTRWGRFTALSLDRWSAGNTVLIGDAAHTAHYTLGSGTKLALEDAIALAEALTGESSIAAAFTVYEDLRRAPVERFKRLAGRSQAWWESYRRRADRSTPELALSYMTRAGNLGIEDYARDQLETVRAALAWLGNDVPSTPGTLDDWVLSRQLPTLGLSCRLVDAATLARETDHETIEWNSADVWGSDARAKVDQAARRSGLPLVVEGASDLESIGARIDFAERVHIETDRVVGVRLPAEARAQAAAAIGARRADFIVTA</sequence>
<dbReference type="EMBL" id="UGRU01000001">
    <property type="protein sequence ID" value="SUA45707.1"/>
    <property type="molecule type" value="Genomic_DNA"/>
</dbReference>
<name>A0A378WY85_9NOCA</name>
<protein>
    <submittedName>
        <fullName evidence="4">Probable tryptophan hydroxylase vioD</fullName>
        <ecNumber evidence="4">1.-.-.-</ecNumber>
    </submittedName>
</protein>
<dbReference type="SUPFAM" id="SSF51905">
    <property type="entry name" value="FAD/NAD(P)-binding domain"/>
    <property type="match status" value="1"/>
</dbReference>
<dbReference type="GO" id="GO:0016491">
    <property type="term" value="F:oxidoreductase activity"/>
    <property type="evidence" value="ECO:0007669"/>
    <property type="project" value="UniProtKB-KW"/>
</dbReference>
<keyword evidence="1 4" id="KW-0560">Oxidoreductase</keyword>
<dbReference type="Gene3D" id="3.50.50.60">
    <property type="entry name" value="FAD/NAD(P)-binding domain"/>
    <property type="match status" value="1"/>
</dbReference>
<keyword evidence="2" id="KW-0520">NAD</keyword>